<name>A0A940S7H8_9PROT</name>
<proteinExistence type="predicted"/>
<keyword evidence="2" id="KW-1133">Transmembrane helix</keyword>
<dbReference type="AlphaFoldDB" id="A0A940S7H8"/>
<feature type="region of interest" description="Disordered" evidence="1">
    <location>
        <begin position="115"/>
        <end position="134"/>
    </location>
</feature>
<evidence type="ECO:0000256" key="1">
    <source>
        <dbReference type="SAM" id="MobiDB-lite"/>
    </source>
</evidence>
<protein>
    <submittedName>
        <fullName evidence="3">Prepilin-type N-terminal cleavage/methylation domain-containing protein</fullName>
    </submittedName>
</protein>
<accession>A0A940S7H8</accession>
<gene>
    <name evidence="3" type="ORF">J5Y10_19365</name>
</gene>
<organism evidence="3 4">
    <name type="scientific">Roseomonas indoligenes</name>
    <dbReference type="NCBI Taxonomy" id="2820811"/>
    <lineage>
        <taxon>Bacteria</taxon>
        <taxon>Pseudomonadati</taxon>
        <taxon>Pseudomonadota</taxon>
        <taxon>Alphaproteobacteria</taxon>
        <taxon>Acetobacterales</taxon>
        <taxon>Roseomonadaceae</taxon>
        <taxon>Roseomonas</taxon>
    </lineage>
</organism>
<comment type="caution">
    <text evidence="3">The sequence shown here is derived from an EMBL/GenBank/DDBJ whole genome shotgun (WGS) entry which is preliminary data.</text>
</comment>
<dbReference type="Proteomes" id="UP000677537">
    <property type="component" value="Unassembled WGS sequence"/>
</dbReference>
<keyword evidence="2" id="KW-0812">Transmembrane</keyword>
<dbReference type="InterPro" id="IPR012902">
    <property type="entry name" value="N_methyl_site"/>
</dbReference>
<evidence type="ECO:0000313" key="3">
    <source>
        <dbReference type="EMBL" id="MBP0494950.1"/>
    </source>
</evidence>
<reference evidence="3" key="1">
    <citation type="submission" date="2021-03" db="EMBL/GenBank/DDBJ databases">
        <authorList>
            <person name="So Y."/>
        </authorList>
    </citation>
    <scope>NUCLEOTIDE SEQUENCE</scope>
    <source>
        <strain evidence="3">SG15</strain>
    </source>
</reference>
<evidence type="ECO:0000313" key="4">
    <source>
        <dbReference type="Proteomes" id="UP000677537"/>
    </source>
</evidence>
<feature type="transmembrane region" description="Helical" evidence="2">
    <location>
        <begin position="7"/>
        <end position="29"/>
    </location>
</feature>
<sequence length="134" mass="13982">MRPDRDGGFTLLEVLIAFLIAAMALAVLFRTAVEGQAAATTAARYQEALSRARSRLAAVDSIPLQAGDQSGDDGGGYRWRTRVASVAEGAPVREGPPSPALYAVAVAIAWGEGSGARSVQLETRRLGPPAPRPP</sequence>
<dbReference type="EMBL" id="JAGIZA010000013">
    <property type="protein sequence ID" value="MBP0494950.1"/>
    <property type="molecule type" value="Genomic_DNA"/>
</dbReference>
<keyword evidence="2" id="KW-0472">Membrane</keyword>
<dbReference type="RefSeq" id="WP_209375748.1">
    <property type="nucleotide sequence ID" value="NZ_JAGIZA010000013.1"/>
</dbReference>
<keyword evidence="4" id="KW-1185">Reference proteome</keyword>
<dbReference type="Pfam" id="PF07963">
    <property type="entry name" value="N_methyl"/>
    <property type="match status" value="1"/>
</dbReference>
<evidence type="ECO:0000256" key="2">
    <source>
        <dbReference type="SAM" id="Phobius"/>
    </source>
</evidence>
<dbReference type="PROSITE" id="PS00409">
    <property type="entry name" value="PROKAR_NTER_METHYL"/>
    <property type="match status" value="1"/>
</dbReference>